<organism evidence="2 3">
    <name type="scientific">Acanthocheilonema viteae</name>
    <name type="common">Filarial nematode worm</name>
    <name type="synonym">Dipetalonema viteae</name>
    <dbReference type="NCBI Taxonomy" id="6277"/>
    <lineage>
        <taxon>Eukaryota</taxon>
        <taxon>Metazoa</taxon>
        <taxon>Ecdysozoa</taxon>
        <taxon>Nematoda</taxon>
        <taxon>Chromadorea</taxon>
        <taxon>Rhabditida</taxon>
        <taxon>Spirurina</taxon>
        <taxon>Spiruromorpha</taxon>
        <taxon>Filarioidea</taxon>
        <taxon>Onchocercidae</taxon>
        <taxon>Acanthocheilonema</taxon>
    </lineage>
</organism>
<keyword evidence="1" id="KW-0472">Membrane</keyword>
<evidence type="ECO:0000313" key="2">
    <source>
        <dbReference type="EMBL" id="VBB27740.1"/>
    </source>
</evidence>
<sequence length="187" mass="21454">MFGKRNVQYCGGCEGTCQNCGSPRYECLAEGNYVMLLHTHFPKRLASWPWYFGTRHGSSATPAPGRIYSQRHLFEVKKNQLKANNPDKYALASDFLAHRADRPKDYKPDTPAGRTIIPSPQEKKLLVLTRMYKREADIPESISEVRIAMMKERLNFMVSIFYVSTVFLAFLTTIKTMYRTRTIVGDS</sequence>
<reference evidence="2 3" key="1">
    <citation type="submission" date="2018-08" db="EMBL/GenBank/DDBJ databases">
        <authorList>
            <person name="Laetsch R D."/>
            <person name="Stevens L."/>
            <person name="Kumar S."/>
            <person name="Blaxter L. M."/>
        </authorList>
    </citation>
    <scope>NUCLEOTIDE SEQUENCE [LARGE SCALE GENOMIC DNA]</scope>
</reference>
<dbReference type="AlphaFoldDB" id="A0A498S886"/>
<feature type="transmembrane region" description="Helical" evidence="1">
    <location>
        <begin position="154"/>
        <end position="174"/>
    </location>
</feature>
<evidence type="ECO:0000256" key="1">
    <source>
        <dbReference type="SAM" id="Phobius"/>
    </source>
</evidence>
<accession>A0A498S886</accession>
<dbReference type="EMBL" id="UPTC01000278">
    <property type="protein sequence ID" value="VBB27740.1"/>
    <property type="molecule type" value="Genomic_DNA"/>
</dbReference>
<keyword evidence="3" id="KW-1185">Reference proteome</keyword>
<gene>
    <name evidence="2" type="ORF">NAV_LOCUS2570</name>
</gene>
<keyword evidence="1" id="KW-0812">Transmembrane</keyword>
<name>A0A498S886_ACAVI</name>
<dbReference type="Proteomes" id="UP000276991">
    <property type="component" value="Unassembled WGS sequence"/>
</dbReference>
<dbReference type="OrthoDB" id="8193498at2759"/>
<proteinExistence type="predicted"/>
<protein>
    <submittedName>
        <fullName evidence="2">Uncharacterized protein</fullName>
    </submittedName>
</protein>
<keyword evidence="1" id="KW-1133">Transmembrane helix</keyword>
<evidence type="ECO:0000313" key="3">
    <source>
        <dbReference type="Proteomes" id="UP000276991"/>
    </source>
</evidence>